<evidence type="ECO:0000256" key="9">
    <source>
        <dbReference type="ARBA" id="ARBA00022679"/>
    </source>
</evidence>
<dbReference type="FunFam" id="1.10.1270.20:FF:000001">
    <property type="entry name" value="tRNA (guanine-N(1)-)-methyltransferase"/>
    <property type="match status" value="1"/>
</dbReference>
<keyword evidence="11 15" id="KW-0819">tRNA processing</keyword>
<dbReference type="InterPro" id="IPR029028">
    <property type="entry name" value="Alpha/beta_knot_MTases"/>
</dbReference>
<dbReference type="EC" id="2.1.1.228" evidence="5 15"/>
<dbReference type="NCBIfam" id="NF000648">
    <property type="entry name" value="PRK00026.1"/>
    <property type="match status" value="1"/>
</dbReference>
<keyword evidence="7 15" id="KW-0963">Cytoplasm</keyword>
<keyword evidence="20" id="KW-1185">Reference proteome</keyword>
<evidence type="ECO:0000313" key="20">
    <source>
        <dbReference type="Proteomes" id="UP000591941"/>
    </source>
</evidence>
<evidence type="ECO:0000256" key="5">
    <source>
        <dbReference type="ARBA" id="ARBA00012807"/>
    </source>
</evidence>
<dbReference type="OrthoDB" id="9807416at2"/>
<evidence type="ECO:0000256" key="4">
    <source>
        <dbReference type="ARBA" id="ARBA00011738"/>
    </source>
</evidence>
<gene>
    <name evidence="15" type="primary">trmD</name>
    <name evidence="19" type="ORF">HNR45_001070</name>
</gene>
<dbReference type="Proteomes" id="UP000591941">
    <property type="component" value="Unassembled WGS sequence"/>
</dbReference>
<evidence type="ECO:0000256" key="7">
    <source>
        <dbReference type="ARBA" id="ARBA00022490"/>
    </source>
</evidence>
<evidence type="ECO:0000256" key="10">
    <source>
        <dbReference type="ARBA" id="ARBA00022691"/>
    </source>
</evidence>
<dbReference type="PANTHER" id="PTHR46417">
    <property type="entry name" value="TRNA (GUANINE-N(1)-)-METHYLTRANSFERASE"/>
    <property type="match status" value="1"/>
</dbReference>
<dbReference type="Pfam" id="PF01746">
    <property type="entry name" value="tRNA_m1G_MT"/>
    <property type="match status" value="1"/>
</dbReference>
<comment type="similarity">
    <text evidence="3 15 17">Belongs to the RNA methyltransferase TrmD family.</text>
</comment>
<dbReference type="PANTHER" id="PTHR46417:SF1">
    <property type="entry name" value="TRNA (GUANINE-N(1)-)-METHYLTRANSFERASE"/>
    <property type="match status" value="1"/>
</dbReference>
<dbReference type="InterPro" id="IPR029026">
    <property type="entry name" value="tRNA_m1G_MTases_N"/>
</dbReference>
<dbReference type="InterPro" id="IPR023148">
    <property type="entry name" value="tRNA_m1G_MeTrfase_C_sf"/>
</dbReference>
<organism evidence="19 20">
    <name type="scientific">Negativicoccus succinicivorans</name>
    <dbReference type="NCBI Taxonomy" id="620903"/>
    <lineage>
        <taxon>Bacteria</taxon>
        <taxon>Bacillati</taxon>
        <taxon>Bacillota</taxon>
        <taxon>Negativicutes</taxon>
        <taxon>Veillonellales</taxon>
        <taxon>Veillonellaceae</taxon>
        <taxon>Negativicoccus</taxon>
    </lineage>
</organism>
<keyword evidence="8 15" id="KW-0489">Methyltransferase</keyword>
<evidence type="ECO:0000256" key="16">
    <source>
        <dbReference type="PIRSR" id="PIRSR000386-1"/>
    </source>
</evidence>
<feature type="domain" description="tRNA methyltransferase TRMD/TRM10-type" evidence="18">
    <location>
        <begin position="1"/>
        <end position="226"/>
    </location>
</feature>
<dbReference type="Gene3D" id="1.10.1270.20">
    <property type="entry name" value="tRNA(m1g37)methyltransferase, domain 2"/>
    <property type="match status" value="1"/>
</dbReference>
<reference evidence="19 20" key="1">
    <citation type="submission" date="2020-08" db="EMBL/GenBank/DDBJ databases">
        <title>Genomic Encyclopedia of Type Strains, Phase IV (KMG-IV): sequencing the most valuable type-strain genomes for metagenomic binning, comparative biology and taxonomic classification.</title>
        <authorList>
            <person name="Goeker M."/>
        </authorList>
    </citation>
    <scope>NUCLEOTIDE SEQUENCE [LARGE SCALE GENOMIC DNA]</scope>
    <source>
        <strain evidence="19 20">DSM 21255</strain>
    </source>
</reference>
<evidence type="ECO:0000256" key="12">
    <source>
        <dbReference type="ARBA" id="ARBA00029736"/>
    </source>
</evidence>
<name>A0A841R4B8_9FIRM</name>
<dbReference type="GO" id="GO:0002939">
    <property type="term" value="P:tRNA N1-guanine methylation"/>
    <property type="evidence" value="ECO:0007669"/>
    <property type="project" value="TreeGrafter"/>
</dbReference>
<comment type="subunit">
    <text evidence="4 15 17">Homodimer.</text>
</comment>
<dbReference type="AlphaFoldDB" id="A0A841R4B8"/>
<dbReference type="HAMAP" id="MF_00605">
    <property type="entry name" value="TrmD"/>
    <property type="match status" value="1"/>
</dbReference>
<comment type="caution">
    <text evidence="19">The sequence shown here is derived from an EMBL/GenBank/DDBJ whole genome shotgun (WGS) entry which is preliminary data.</text>
</comment>
<proteinExistence type="inferred from homology"/>
<evidence type="ECO:0000256" key="14">
    <source>
        <dbReference type="ARBA" id="ARBA00047783"/>
    </source>
</evidence>
<evidence type="ECO:0000313" key="19">
    <source>
        <dbReference type="EMBL" id="MBB6478017.1"/>
    </source>
</evidence>
<keyword evidence="9 15" id="KW-0808">Transferase</keyword>
<evidence type="ECO:0000256" key="2">
    <source>
        <dbReference type="ARBA" id="ARBA00004496"/>
    </source>
</evidence>
<evidence type="ECO:0000256" key="13">
    <source>
        <dbReference type="ARBA" id="ARBA00033392"/>
    </source>
</evidence>
<dbReference type="FunFam" id="3.40.1280.10:FF:000001">
    <property type="entry name" value="tRNA (guanine-N(1)-)-methyltransferase"/>
    <property type="match status" value="1"/>
</dbReference>
<dbReference type="EMBL" id="JACHHI010000004">
    <property type="protein sequence ID" value="MBB6478017.1"/>
    <property type="molecule type" value="Genomic_DNA"/>
</dbReference>
<evidence type="ECO:0000259" key="18">
    <source>
        <dbReference type="Pfam" id="PF01746"/>
    </source>
</evidence>
<comment type="subcellular location">
    <subcellularLocation>
        <location evidence="2 15 17">Cytoplasm</location>
    </subcellularLocation>
</comment>
<dbReference type="InterPro" id="IPR016009">
    <property type="entry name" value="tRNA_MeTrfase_TRMD/TRM10"/>
</dbReference>
<accession>A0A841R4B8</accession>
<evidence type="ECO:0000256" key="1">
    <source>
        <dbReference type="ARBA" id="ARBA00002634"/>
    </source>
</evidence>
<dbReference type="CDD" id="cd18080">
    <property type="entry name" value="TrmD-like"/>
    <property type="match status" value="1"/>
</dbReference>
<evidence type="ECO:0000256" key="8">
    <source>
        <dbReference type="ARBA" id="ARBA00022603"/>
    </source>
</evidence>
<dbReference type="NCBIfam" id="TIGR00088">
    <property type="entry name" value="trmD"/>
    <property type="match status" value="1"/>
</dbReference>
<dbReference type="RefSeq" id="WP_159822239.1">
    <property type="nucleotide sequence ID" value="NZ_CABWNB010000001.1"/>
</dbReference>
<dbReference type="GO" id="GO:0005829">
    <property type="term" value="C:cytosol"/>
    <property type="evidence" value="ECO:0007669"/>
    <property type="project" value="TreeGrafter"/>
</dbReference>
<feature type="binding site" evidence="15 16">
    <location>
        <begin position="133"/>
        <end position="138"/>
    </location>
    <ligand>
        <name>S-adenosyl-L-methionine</name>
        <dbReference type="ChEBI" id="CHEBI:59789"/>
    </ligand>
</feature>
<dbReference type="GO" id="GO:0052906">
    <property type="term" value="F:tRNA (guanine(37)-N1)-methyltransferase activity"/>
    <property type="evidence" value="ECO:0007669"/>
    <property type="project" value="UniProtKB-UniRule"/>
</dbReference>
<evidence type="ECO:0000256" key="11">
    <source>
        <dbReference type="ARBA" id="ARBA00022694"/>
    </source>
</evidence>
<evidence type="ECO:0000256" key="15">
    <source>
        <dbReference type="HAMAP-Rule" id="MF_00605"/>
    </source>
</evidence>
<dbReference type="InterPro" id="IPR002649">
    <property type="entry name" value="tRNA_m1G_MeTrfase_TrmD"/>
</dbReference>
<dbReference type="GeneID" id="93486336"/>
<comment type="catalytic activity">
    <reaction evidence="14 15 17">
        <text>guanosine(37) in tRNA + S-adenosyl-L-methionine = N(1)-methylguanosine(37) in tRNA + S-adenosyl-L-homocysteine + H(+)</text>
        <dbReference type="Rhea" id="RHEA:36899"/>
        <dbReference type="Rhea" id="RHEA-COMP:10145"/>
        <dbReference type="Rhea" id="RHEA-COMP:10147"/>
        <dbReference type="ChEBI" id="CHEBI:15378"/>
        <dbReference type="ChEBI" id="CHEBI:57856"/>
        <dbReference type="ChEBI" id="CHEBI:59789"/>
        <dbReference type="ChEBI" id="CHEBI:73542"/>
        <dbReference type="ChEBI" id="CHEBI:74269"/>
        <dbReference type="EC" id="2.1.1.228"/>
    </reaction>
</comment>
<comment type="function">
    <text evidence="1 15 17">Specifically methylates guanosine-37 in various tRNAs.</text>
</comment>
<dbReference type="SUPFAM" id="SSF75217">
    <property type="entry name" value="alpha/beta knot"/>
    <property type="match status" value="1"/>
</dbReference>
<feature type="binding site" evidence="15 16">
    <location>
        <position position="113"/>
    </location>
    <ligand>
        <name>S-adenosyl-L-methionine</name>
        <dbReference type="ChEBI" id="CHEBI:59789"/>
    </ligand>
</feature>
<protein>
    <recommendedName>
        <fullName evidence="6 15">tRNA (guanine-N(1)-)-methyltransferase</fullName>
        <ecNumber evidence="5 15">2.1.1.228</ecNumber>
    </recommendedName>
    <alternativeName>
        <fullName evidence="12 15">M1G-methyltransferase</fullName>
    </alternativeName>
    <alternativeName>
        <fullName evidence="13 15">tRNA [GM37] methyltransferase</fullName>
    </alternativeName>
</protein>
<dbReference type="PIRSF" id="PIRSF000386">
    <property type="entry name" value="tRNA_mtase"/>
    <property type="match status" value="1"/>
</dbReference>
<evidence type="ECO:0000256" key="6">
    <source>
        <dbReference type="ARBA" id="ARBA00014679"/>
    </source>
</evidence>
<evidence type="ECO:0000256" key="17">
    <source>
        <dbReference type="RuleBase" id="RU003464"/>
    </source>
</evidence>
<evidence type="ECO:0000256" key="3">
    <source>
        <dbReference type="ARBA" id="ARBA00007630"/>
    </source>
</evidence>
<dbReference type="Gene3D" id="3.40.1280.10">
    <property type="match status" value="1"/>
</dbReference>
<keyword evidence="10 15" id="KW-0949">S-adenosyl-L-methionine</keyword>
<sequence>MKIDIVTLFPEFADAFFSHSIISRARQAGYLTLGTVNPRDFTDNKFRHVDDTPYGGGNGMLLQAEPIFKAVESVLPQKTPDARVILLSPTGSPFTQKKASELTRYEHLVLVCGHYEGIDARVEDHLVDESISIGDYVLTGGELPAFIVADAVARLLPGVLGTHASAFDESFIEGTLEYPQYTKPAEFRGYKVPEILLSGHHANIARWRRKQSLLRTRERRPDLWRKLVLSDTDRKLLAEEDT</sequence>